<keyword evidence="1" id="KW-0802">TPR repeat</keyword>
<dbReference type="GO" id="GO:0005763">
    <property type="term" value="C:mitochondrial small ribosomal subunit"/>
    <property type="evidence" value="ECO:0007669"/>
    <property type="project" value="TreeGrafter"/>
</dbReference>
<feature type="repeat" description="TPR" evidence="1">
    <location>
        <begin position="324"/>
        <end position="357"/>
    </location>
</feature>
<dbReference type="InterPro" id="IPR019734">
    <property type="entry name" value="TPR_rpt"/>
</dbReference>
<protein>
    <submittedName>
        <fullName evidence="3">Uncharacterized protein</fullName>
    </submittedName>
</protein>
<organism evidence="2 3">
    <name type="scientific">Globodera rostochiensis</name>
    <name type="common">Golden nematode worm</name>
    <name type="synonym">Heterodera rostochiensis</name>
    <dbReference type="NCBI Taxonomy" id="31243"/>
    <lineage>
        <taxon>Eukaryota</taxon>
        <taxon>Metazoa</taxon>
        <taxon>Ecdysozoa</taxon>
        <taxon>Nematoda</taxon>
        <taxon>Chromadorea</taxon>
        <taxon>Rhabditida</taxon>
        <taxon>Tylenchina</taxon>
        <taxon>Tylenchomorpha</taxon>
        <taxon>Tylenchoidea</taxon>
        <taxon>Heteroderidae</taxon>
        <taxon>Heteroderinae</taxon>
        <taxon>Globodera</taxon>
    </lineage>
</organism>
<dbReference type="PROSITE" id="PS50005">
    <property type="entry name" value="TPR"/>
    <property type="match status" value="1"/>
</dbReference>
<dbReference type="InterPro" id="IPR011990">
    <property type="entry name" value="TPR-like_helical_dom_sf"/>
</dbReference>
<dbReference type="WBParaSite" id="Gr19_v10_g16607.t1">
    <property type="protein sequence ID" value="Gr19_v10_g16607.t1"/>
    <property type="gene ID" value="Gr19_v10_g16607"/>
</dbReference>
<reference evidence="3" key="1">
    <citation type="submission" date="2022-11" db="UniProtKB">
        <authorList>
            <consortium name="WormBaseParasite"/>
        </authorList>
    </citation>
    <scope>IDENTIFICATION</scope>
</reference>
<proteinExistence type="predicted"/>
<dbReference type="PANTHER" id="PTHR13447:SF2">
    <property type="entry name" value="SMALL RIBOSOMAL SUBUNIT PROTEIN BS1M"/>
    <property type="match status" value="1"/>
</dbReference>
<dbReference type="Proteomes" id="UP000887572">
    <property type="component" value="Unplaced"/>
</dbReference>
<keyword evidence="2" id="KW-1185">Reference proteome</keyword>
<evidence type="ECO:0000256" key="1">
    <source>
        <dbReference type="PROSITE-ProRule" id="PRU00339"/>
    </source>
</evidence>
<name>A0A914HF96_GLORO</name>
<sequence>MASFAKLLRNSSFVRLGDFNGQMLIGRVVHRVNDDLYIDFGLKFNAVCKRPEKDAEKYVIGSQVLIKLIDPELSERFMGSKSDLTLLEADAKLIGLHYNKNQRSGDSSQKNRFGILAGGGAALSLSLFGLGKDDKDKQKEANDEQPLLLIREADLYYEASLIDNAYKVLRRHRSSNNPEVLWRLARVLYKQGRAARSADESKRLCYEAFDFAKKALENQPTTGSFGAHKWYAILLDRTAELEGNKARISKALEVKSHFERALELNAFDATTWHLLGVWHYEFADLPSHMRWLASMVYATPPKSTYDEALRCFERAETISPSFYAANNYYLGLVYEKMNQRDEALEQFKKAYYLPMADLDDRMYHEKAMAHLCRNYKYDEERLIKEKEF</sequence>
<dbReference type="AlphaFoldDB" id="A0A914HF96"/>
<evidence type="ECO:0000313" key="3">
    <source>
        <dbReference type="WBParaSite" id="Gr19_v10_g16607.t1"/>
    </source>
</evidence>
<dbReference type="Pfam" id="PF10246">
    <property type="entry name" value="MRP-S35"/>
    <property type="match status" value="1"/>
</dbReference>
<dbReference type="Pfam" id="PF21033">
    <property type="entry name" value="RMD1-3"/>
    <property type="match status" value="1"/>
</dbReference>
<evidence type="ECO:0000313" key="2">
    <source>
        <dbReference type="Proteomes" id="UP000887572"/>
    </source>
</evidence>
<dbReference type="InterPro" id="IPR049039">
    <property type="entry name" value="RMD1-3_a_helical_rpt"/>
</dbReference>
<dbReference type="Gene3D" id="1.25.40.10">
    <property type="entry name" value="Tetratricopeptide repeat domain"/>
    <property type="match status" value="1"/>
</dbReference>
<accession>A0A914HF96</accession>
<dbReference type="InterPro" id="IPR019375">
    <property type="entry name" value="Ribosomal_bS1m"/>
</dbReference>
<dbReference type="SUPFAM" id="SSF48452">
    <property type="entry name" value="TPR-like"/>
    <property type="match status" value="1"/>
</dbReference>
<dbReference type="PANTHER" id="PTHR13447">
    <property type="entry name" value="MITOCHONDRIAL 28S RIBOSOMAL PROTEIN S28"/>
    <property type="match status" value="1"/>
</dbReference>